<reference evidence="2 3" key="1">
    <citation type="submission" date="2024-02" db="EMBL/GenBank/DDBJ databases">
        <title>A draft genome for the cacao thread blight pathogen Marasmius crinis-equi.</title>
        <authorList>
            <person name="Cohen S.P."/>
            <person name="Baruah I.K."/>
            <person name="Amoako-Attah I."/>
            <person name="Bukari Y."/>
            <person name="Meinhardt L.W."/>
            <person name="Bailey B.A."/>
        </authorList>
    </citation>
    <scope>NUCLEOTIDE SEQUENCE [LARGE SCALE GENOMIC DNA]</scope>
    <source>
        <strain evidence="2 3">GH-76</strain>
    </source>
</reference>
<keyword evidence="1" id="KW-0812">Transmembrane</keyword>
<feature type="transmembrane region" description="Helical" evidence="1">
    <location>
        <begin position="39"/>
        <end position="57"/>
    </location>
</feature>
<feature type="transmembrane region" description="Helical" evidence="1">
    <location>
        <begin position="391"/>
        <end position="408"/>
    </location>
</feature>
<dbReference type="Proteomes" id="UP001465976">
    <property type="component" value="Unassembled WGS sequence"/>
</dbReference>
<feature type="transmembrane region" description="Helical" evidence="1">
    <location>
        <begin position="224"/>
        <end position="243"/>
    </location>
</feature>
<dbReference type="EMBL" id="JBAHYK010000391">
    <property type="protein sequence ID" value="KAL0574507.1"/>
    <property type="molecule type" value="Genomic_DNA"/>
</dbReference>
<comment type="caution">
    <text evidence="2">The sequence shown here is derived from an EMBL/GenBank/DDBJ whole genome shotgun (WGS) entry which is preliminary data.</text>
</comment>
<protein>
    <submittedName>
        <fullName evidence="2">Uncharacterized protein</fullName>
    </submittedName>
</protein>
<proteinExistence type="predicted"/>
<accession>A0ABR3FGV5</accession>
<evidence type="ECO:0000313" key="3">
    <source>
        <dbReference type="Proteomes" id="UP001465976"/>
    </source>
</evidence>
<dbReference type="PANTHER" id="PTHR35043">
    <property type="entry name" value="TRANSCRIPTION FACTOR DOMAIN-CONTAINING PROTEIN"/>
    <property type="match status" value="1"/>
</dbReference>
<feature type="transmembrane region" description="Helical" evidence="1">
    <location>
        <begin position="420"/>
        <end position="440"/>
    </location>
</feature>
<evidence type="ECO:0000313" key="2">
    <source>
        <dbReference type="EMBL" id="KAL0574507.1"/>
    </source>
</evidence>
<keyword evidence="3" id="KW-1185">Reference proteome</keyword>
<keyword evidence="1" id="KW-1133">Transmembrane helix</keyword>
<organism evidence="2 3">
    <name type="scientific">Marasmius crinis-equi</name>
    <dbReference type="NCBI Taxonomy" id="585013"/>
    <lineage>
        <taxon>Eukaryota</taxon>
        <taxon>Fungi</taxon>
        <taxon>Dikarya</taxon>
        <taxon>Basidiomycota</taxon>
        <taxon>Agaricomycotina</taxon>
        <taxon>Agaricomycetes</taxon>
        <taxon>Agaricomycetidae</taxon>
        <taxon>Agaricales</taxon>
        <taxon>Marasmiineae</taxon>
        <taxon>Marasmiaceae</taxon>
        <taxon>Marasmius</taxon>
    </lineage>
</organism>
<evidence type="ECO:0000256" key="1">
    <source>
        <dbReference type="SAM" id="Phobius"/>
    </source>
</evidence>
<keyword evidence="1" id="KW-0472">Membrane</keyword>
<gene>
    <name evidence="2" type="ORF">V5O48_007457</name>
</gene>
<feature type="transmembrane region" description="Helical" evidence="1">
    <location>
        <begin position="249"/>
        <end position="272"/>
    </location>
</feature>
<name>A0ABR3FGV5_9AGAR</name>
<feature type="transmembrane region" description="Helical" evidence="1">
    <location>
        <begin position="460"/>
        <end position="483"/>
    </location>
</feature>
<sequence length="505" mass="57502">MFFLYAVARPILASDNTTTTSTLFSNASDACRDISDCRTISDIFLSCFTVVFISVWVSMHPDVPHVEHVGNSDVGNFLNQLIIMTLSFLFPELIAGWALRQRKEAGKLETKYKKYGWTKAHGYLAIMGGLALYDKDGKFRGYLDDEEGFSNDDRKVVREIEESLAGRPPSVSKFLLKPSILTHYVLQVAIAAEEPSCLLDYMLSRGLVDLTQPEIKATLSHGYIFAKLSALLSTGWFLVQILARAVQGLVITELEVVTLSFTMLNIAAYAIWWDKPQRVRFPVRVTWVPRLRTPPEAANRTSTQRLFGWAPQFWRELRGRLVAVFKRVVFEDIAVRERRGMIWRRLSVLGLYPFIFLSYRFDSLAGIYDTRRERRMNVSIFVEDTLPKSEWRWIPLGMVVGAPHFVAWSSQFPAASMRIAWLTSASVLIAMPVLFWPVILIAAKVDNLTASWLSVQNLMFLLWMICYAVARLTPVVLGILIPLRYGLPESAYHAVDWTKYIPHIG</sequence>
<feature type="transmembrane region" description="Helical" evidence="1">
    <location>
        <begin position="77"/>
        <end position="99"/>
    </location>
</feature>
<dbReference type="PANTHER" id="PTHR35043:SF7">
    <property type="entry name" value="TRANSCRIPTION FACTOR DOMAIN-CONTAINING PROTEIN"/>
    <property type="match status" value="1"/>
</dbReference>
<feature type="transmembrane region" description="Helical" evidence="1">
    <location>
        <begin position="346"/>
        <end position="368"/>
    </location>
</feature>